<dbReference type="InterPro" id="IPR018247">
    <property type="entry name" value="EF_Hand_1_Ca_BS"/>
</dbReference>
<proteinExistence type="inferred from homology"/>
<dbReference type="PROSITE" id="PS50222">
    <property type="entry name" value="EF_HAND_2"/>
    <property type="match status" value="3"/>
</dbReference>
<dbReference type="Pfam" id="PF13202">
    <property type="entry name" value="EF-hand_5"/>
    <property type="match status" value="2"/>
</dbReference>
<organism evidence="5 6">
    <name type="scientific">Oikopleura dioica</name>
    <name type="common">Tunicate</name>
    <dbReference type="NCBI Taxonomy" id="34765"/>
    <lineage>
        <taxon>Eukaryota</taxon>
        <taxon>Metazoa</taxon>
        <taxon>Chordata</taxon>
        <taxon>Tunicata</taxon>
        <taxon>Appendicularia</taxon>
        <taxon>Copelata</taxon>
        <taxon>Oikopleuridae</taxon>
        <taxon>Oikopleura</taxon>
    </lineage>
</organism>
<dbReference type="InterPro" id="IPR002048">
    <property type="entry name" value="EF_hand_dom"/>
</dbReference>
<dbReference type="PANTHER" id="PTHR10827:SF95">
    <property type="entry name" value="LD34388P"/>
    <property type="match status" value="1"/>
</dbReference>
<evidence type="ECO:0000256" key="3">
    <source>
        <dbReference type="SAM" id="SignalP"/>
    </source>
</evidence>
<evidence type="ECO:0000313" key="5">
    <source>
        <dbReference type="EMBL" id="CAG5088490.1"/>
    </source>
</evidence>
<keyword evidence="2" id="KW-0106">Calcium</keyword>
<keyword evidence="6" id="KW-1185">Reference proteome</keyword>
<dbReference type="SUPFAM" id="SSF47473">
    <property type="entry name" value="EF-hand"/>
    <property type="match status" value="1"/>
</dbReference>
<sequence length="273" mass="31969">MKLLGALLLLTPPEVECKDIKQKMMENRLKFDRDVVIHGDEEEDDWDPWDLEDDELQARLRKLVVRMDHNRDGYVDQEELTSWGLVSIYNIQGKDGREDYEFLLHDGASGLDFVHLTDDIYGHIFYGDEAEPFDKDDSIYDEYNKIDQKAVLAEALNSVDTDGDGKISLQEYLKDWHQTPSNVDEEFMELETDRFKDEYDRDSNGFIEADELIFWLSPDNTEIAIDEAEHLIDMCDEDEDERLTPDEIVDNHDLWVDSDATEYGAQLRHYDEL</sequence>
<reference evidence="5 6" key="1">
    <citation type="submission" date="2021-04" db="EMBL/GenBank/DDBJ databases">
        <authorList>
            <person name="Bliznina A."/>
        </authorList>
    </citation>
    <scope>NUCLEOTIDE SEQUENCE [LARGE SCALE GENOMIC DNA]</scope>
</reference>
<dbReference type="InterPro" id="IPR011992">
    <property type="entry name" value="EF-hand-dom_pair"/>
</dbReference>
<gene>
    <name evidence="5" type="ORF">OKIOD_LOCUS3421</name>
</gene>
<dbReference type="SMART" id="SM00054">
    <property type="entry name" value="EFh"/>
    <property type="match status" value="2"/>
</dbReference>
<accession>A0ABN7RY35</accession>
<evidence type="ECO:0000259" key="4">
    <source>
        <dbReference type="PROSITE" id="PS50222"/>
    </source>
</evidence>
<feature type="domain" description="EF-hand" evidence="4">
    <location>
        <begin position="147"/>
        <end position="182"/>
    </location>
</feature>
<evidence type="ECO:0000256" key="2">
    <source>
        <dbReference type="ARBA" id="ARBA00022837"/>
    </source>
</evidence>
<feature type="chain" id="PRO_5047317275" evidence="3">
    <location>
        <begin position="18"/>
        <end position="273"/>
    </location>
</feature>
<evidence type="ECO:0000256" key="1">
    <source>
        <dbReference type="ARBA" id="ARBA00006431"/>
    </source>
</evidence>
<dbReference type="Gene3D" id="1.10.238.10">
    <property type="entry name" value="EF-hand"/>
    <property type="match status" value="2"/>
</dbReference>
<dbReference type="PROSITE" id="PS00018">
    <property type="entry name" value="EF_HAND_1"/>
    <property type="match status" value="3"/>
</dbReference>
<feature type="domain" description="EF-hand" evidence="4">
    <location>
        <begin position="55"/>
        <end position="90"/>
    </location>
</feature>
<name>A0ABN7RY35_OIKDI</name>
<dbReference type="PANTHER" id="PTHR10827">
    <property type="entry name" value="RETICULOCALBIN"/>
    <property type="match status" value="1"/>
</dbReference>
<dbReference type="Proteomes" id="UP001158576">
    <property type="component" value="Chromosome PAR"/>
</dbReference>
<dbReference type="EMBL" id="OU015568">
    <property type="protein sequence ID" value="CAG5088490.1"/>
    <property type="molecule type" value="Genomic_DNA"/>
</dbReference>
<comment type="similarity">
    <text evidence="1">Belongs to the CREC family.</text>
</comment>
<keyword evidence="3" id="KW-0732">Signal</keyword>
<feature type="domain" description="EF-hand" evidence="4">
    <location>
        <begin position="197"/>
        <end position="222"/>
    </location>
</feature>
<protein>
    <submittedName>
        <fullName evidence="5">Oidioi.mRNA.OKI2018_I69.PAR.g11863.t2.cds</fullName>
    </submittedName>
</protein>
<feature type="signal peptide" evidence="3">
    <location>
        <begin position="1"/>
        <end position="17"/>
    </location>
</feature>
<evidence type="ECO:0000313" key="6">
    <source>
        <dbReference type="Proteomes" id="UP001158576"/>
    </source>
</evidence>